<organism evidence="2">
    <name type="scientific">Myoviridae sp. ctZSu31</name>
    <dbReference type="NCBI Taxonomy" id="2826665"/>
    <lineage>
        <taxon>Viruses</taxon>
        <taxon>Duplodnaviria</taxon>
        <taxon>Heunggongvirae</taxon>
        <taxon>Uroviricota</taxon>
        <taxon>Caudoviricetes</taxon>
    </lineage>
</organism>
<accession>A0A8S5N2P7</accession>
<sequence>MDDIDYGAVFGVEGGEAQEVAEPEEATEEQAQGAEEQEVAEPDAGDEESAKQTPEQNAAYAAARRKAEAERDAAIRKAQEEAQRTIDEAFKSSGLKNPFTGKPISSKAEFDAYMQQAGDARKSQLMEQAGLSEEEYTALVNDLPEVRQAREAREKAESAMRRADEAQAKAKIDEQLQEIGKLDPDIRELNDLAGMENYPQFYELVQKGNSLLDAYKLANFDKLVQKNAAAAKQAAYNSTQSKQHMGRTKERGAGAISVPNDVKEMYRAFNPDATDAEIQAHYNKNHKS</sequence>
<feature type="region of interest" description="Disordered" evidence="1">
    <location>
        <begin position="235"/>
        <end position="257"/>
    </location>
</feature>
<feature type="compositionally biased region" description="Low complexity" evidence="1">
    <location>
        <begin position="8"/>
        <end position="18"/>
    </location>
</feature>
<feature type="region of interest" description="Disordered" evidence="1">
    <location>
        <begin position="85"/>
        <end position="104"/>
    </location>
</feature>
<name>A0A8S5N2P7_9CAUD</name>
<feature type="compositionally biased region" description="Basic and acidic residues" evidence="1">
    <location>
        <begin position="65"/>
        <end position="80"/>
    </location>
</feature>
<dbReference type="EMBL" id="BK015047">
    <property type="protein sequence ID" value="DAD88760.1"/>
    <property type="molecule type" value="Genomic_DNA"/>
</dbReference>
<evidence type="ECO:0000313" key="2">
    <source>
        <dbReference type="EMBL" id="DAD88760.1"/>
    </source>
</evidence>
<feature type="compositionally biased region" description="Acidic residues" evidence="1">
    <location>
        <begin position="35"/>
        <end position="47"/>
    </location>
</feature>
<feature type="region of interest" description="Disordered" evidence="1">
    <location>
        <begin position="149"/>
        <end position="169"/>
    </location>
</feature>
<feature type="region of interest" description="Disordered" evidence="1">
    <location>
        <begin position="1"/>
        <end position="80"/>
    </location>
</feature>
<feature type="compositionally biased region" description="Acidic residues" evidence="1">
    <location>
        <begin position="19"/>
        <end position="28"/>
    </location>
</feature>
<reference evidence="2" key="1">
    <citation type="journal article" date="2021" name="Proc. Natl. Acad. Sci. U.S.A.">
        <title>A Catalog of Tens of Thousands of Viruses from Human Metagenomes Reveals Hidden Associations with Chronic Diseases.</title>
        <authorList>
            <person name="Tisza M.J."/>
            <person name="Buck C.B."/>
        </authorList>
    </citation>
    <scope>NUCLEOTIDE SEQUENCE</scope>
    <source>
        <strain evidence="2">CtZSu31</strain>
    </source>
</reference>
<protein>
    <submittedName>
        <fullName evidence="2">Uncharacterized protein</fullName>
    </submittedName>
</protein>
<proteinExistence type="predicted"/>
<evidence type="ECO:0000256" key="1">
    <source>
        <dbReference type="SAM" id="MobiDB-lite"/>
    </source>
</evidence>